<dbReference type="OrthoDB" id="8249012at2759"/>
<gene>
    <name evidence="1" type="ORF">BOTCAL_0338g00070</name>
</gene>
<sequence>MAEDERRGNHDSIVLYIPVAPLCEQNAGHLRPQTAVFLNGTAPVDFPGEVGKSKHICRSSLKDIHGDALPSMGLVPFVHGPGATQTQLEVYNSANKALSHADPFGVIVLKEMKPAYP</sequence>
<keyword evidence="2" id="KW-1185">Reference proteome</keyword>
<comment type="caution">
    <text evidence="1">The sequence shown here is derived from an EMBL/GenBank/DDBJ whole genome shotgun (WGS) entry which is preliminary data.</text>
</comment>
<evidence type="ECO:0000313" key="1">
    <source>
        <dbReference type="EMBL" id="TEY44990.1"/>
    </source>
</evidence>
<dbReference type="PANTHER" id="PTHR30613">
    <property type="entry name" value="UNCHARACTERIZED PROTEIN YBIU-RELATED"/>
    <property type="match status" value="1"/>
</dbReference>
<dbReference type="InterPro" id="IPR027443">
    <property type="entry name" value="IPNS-like_sf"/>
</dbReference>
<dbReference type="AlphaFoldDB" id="A0A4Y8CVL8"/>
<dbReference type="InterPro" id="IPR010856">
    <property type="entry name" value="Gig2-like"/>
</dbReference>
<name>A0A4Y8CVL8_9HELO</name>
<evidence type="ECO:0000313" key="2">
    <source>
        <dbReference type="Proteomes" id="UP000297299"/>
    </source>
</evidence>
<organism evidence="1 2">
    <name type="scientific">Botryotinia calthae</name>
    <dbReference type="NCBI Taxonomy" id="38488"/>
    <lineage>
        <taxon>Eukaryota</taxon>
        <taxon>Fungi</taxon>
        <taxon>Dikarya</taxon>
        <taxon>Ascomycota</taxon>
        <taxon>Pezizomycotina</taxon>
        <taxon>Leotiomycetes</taxon>
        <taxon>Helotiales</taxon>
        <taxon>Sclerotiniaceae</taxon>
        <taxon>Botryotinia</taxon>
    </lineage>
</organism>
<dbReference type="EMBL" id="PHWZ01000337">
    <property type="protein sequence ID" value="TEY44990.1"/>
    <property type="molecule type" value="Genomic_DNA"/>
</dbReference>
<dbReference type="Gene3D" id="2.60.120.330">
    <property type="entry name" value="B-lactam Antibiotic, Isopenicillin N Synthase, Chain"/>
    <property type="match status" value="1"/>
</dbReference>
<accession>A0A4Y8CVL8</accession>
<reference evidence="1 2" key="1">
    <citation type="submission" date="2017-11" db="EMBL/GenBank/DDBJ databases">
        <title>Comparative genomics of Botrytis spp.</title>
        <authorList>
            <person name="Valero-Jimenez C.A."/>
            <person name="Tapia P."/>
            <person name="Veloso J."/>
            <person name="Silva-Moreno E."/>
            <person name="Staats M."/>
            <person name="Valdes J.H."/>
            <person name="Van Kan J.A.L."/>
        </authorList>
    </citation>
    <scope>NUCLEOTIDE SEQUENCE [LARGE SCALE GENOMIC DNA]</scope>
    <source>
        <strain evidence="1 2">MUCL2830</strain>
    </source>
</reference>
<dbReference type="STRING" id="38488.A0A4Y8CVL8"/>
<protein>
    <submittedName>
        <fullName evidence="1">Uncharacterized protein</fullName>
    </submittedName>
</protein>
<proteinExistence type="predicted"/>
<dbReference type="Pfam" id="PF07350">
    <property type="entry name" value="Gig2-like"/>
    <property type="match status" value="1"/>
</dbReference>
<dbReference type="Proteomes" id="UP000297299">
    <property type="component" value="Unassembled WGS sequence"/>
</dbReference>
<dbReference type="SUPFAM" id="SSF51197">
    <property type="entry name" value="Clavaminate synthase-like"/>
    <property type="match status" value="1"/>
</dbReference>
<dbReference type="PANTHER" id="PTHR30613:SF1">
    <property type="entry name" value="DUF1479 DOMAIN PROTEIN (AFU_ORTHOLOGUE AFUA_5G09280)"/>
    <property type="match status" value="1"/>
</dbReference>